<dbReference type="PANTHER" id="PTHR12242">
    <property type="entry name" value="OS02G0130600 PROTEIN-RELATED"/>
    <property type="match status" value="1"/>
</dbReference>
<feature type="transmembrane region" description="Helical" evidence="1">
    <location>
        <begin position="39"/>
        <end position="62"/>
    </location>
</feature>
<dbReference type="OrthoDB" id="419711at2759"/>
<dbReference type="GO" id="GO:0016020">
    <property type="term" value="C:membrane"/>
    <property type="evidence" value="ECO:0007669"/>
    <property type="project" value="TreeGrafter"/>
</dbReference>
<organism evidence="2 3">
    <name type="scientific">Fasciolopsis buskii</name>
    <dbReference type="NCBI Taxonomy" id="27845"/>
    <lineage>
        <taxon>Eukaryota</taxon>
        <taxon>Metazoa</taxon>
        <taxon>Spiralia</taxon>
        <taxon>Lophotrochozoa</taxon>
        <taxon>Platyhelminthes</taxon>
        <taxon>Trematoda</taxon>
        <taxon>Digenea</taxon>
        <taxon>Plagiorchiida</taxon>
        <taxon>Echinostomata</taxon>
        <taxon>Echinostomatoidea</taxon>
        <taxon>Fasciolidae</taxon>
        <taxon>Fasciolopsis</taxon>
    </lineage>
</organism>
<accession>A0A8E0RRU1</accession>
<protein>
    <submittedName>
        <fullName evidence="2">Uncharacterized protein</fullName>
    </submittedName>
</protein>
<feature type="transmembrane region" description="Helical" evidence="1">
    <location>
        <begin position="272"/>
        <end position="296"/>
    </location>
</feature>
<evidence type="ECO:0000256" key="1">
    <source>
        <dbReference type="SAM" id="Phobius"/>
    </source>
</evidence>
<evidence type="ECO:0000313" key="2">
    <source>
        <dbReference type="EMBL" id="KAA0188599.1"/>
    </source>
</evidence>
<sequence>MSCSQVASEFSSDKFRLKLEHPVTFWVWRYICFTQNRSFAVYRVLFAALCILLLILDFLWIVGFAGAGETNRISASLDASEFALLGLCLAYVLLACGANQWHQVRRRTNAETTLDDRNLAVALYMPNSFYHLTGQTRSSRRAFATLQATIPYKSAWFFYTVSVNAVYVTMIMFWVSIGPVAPLEQQLKHTVPGCLILIDLCLTGIPLYLCHVIYVILCYYGYLAVVGLALFLSYTFGIADKNSPEPSNPTVWIGGYPFLPNGYSDFTNVHRILGTVFGCLGLAIVVHCLLLSLVILRDFFASLFHRSTSLWIGDPGLNFTGDPQLTDQFCVQSTTGHTTGHVESTLYPPASVSSTDEKPYLHEDIGNIAGEQTADMKSQIP</sequence>
<dbReference type="AlphaFoldDB" id="A0A8E0RRU1"/>
<feature type="transmembrane region" description="Helical" evidence="1">
    <location>
        <begin position="217"/>
        <end position="239"/>
    </location>
</feature>
<keyword evidence="1" id="KW-1133">Transmembrane helix</keyword>
<dbReference type="EMBL" id="LUCM01008322">
    <property type="protein sequence ID" value="KAA0188599.1"/>
    <property type="molecule type" value="Genomic_DNA"/>
</dbReference>
<name>A0A8E0RRU1_9TREM</name>
<dbReference type="PANTHER" id="PTHR12242:SF1">
    <property type="entry name" value="MYND-TYPE DOMAIN-CONTAINING PROTEIN"/>
    <property type="match status" value="1"/>
</dbReference>
<proteinExistence type="predicted"/>
<feature type="transmembrane region" description="Helical" evidence="1">
    <location>
        <begin position="189"/>
        <end position="210"/>
    </location>
</feature>
<comment type="caution">
    <text evidence="2">The sequence shown here is derived from an EMBL/GenBank/DDBJ whole genome shotgun (WGS) entry which is preliminary data.</text>
</comment>
<keyword evidence="1" id="KW-0472">Membrane</keyword>
<reference evidence="2" key="1">
    <citation type="submission" date="2019-05" db="EMBL/GenBank/DDBJ databases">
        <title>Annotation for the trematode Fasciolopsis buski.</title>
        <authorList>
            <person name="Choi Y.-J."/>
        </authorList>
    </citation>
    <scope>NUCLEOTIDE SEQUENCE</scope>
    <source>
        <strain evidence="2">HT</strain>
        <tissue evidence="2">Whole worm</tissue>
    </source>
</reference>
<dbReference type="Proteomes" id="UP000728185">
    <property type="component" value="Unassembled WGS sequence"/>
</dbReference>
<feature type="transmembrane region" description="Helical" evidence="1">
    <location>
        <begin position="156"/>
        <end position="177"/>
    </location>
</feature>
<evidence type="ECO:0000313" key="3">
    <source>
        <dbReference type="Proteomes" id="UP000728185"/>
    </source>
</evidence>
<keyword evidence="1" id="KW-0812">Transmembrane</keyword>
<gene>
    <name evidence="2" type="ORF">FBUS_00405</name>
</gene>
<feature type="transmembrane region" description="Helical" evidence="1">
    <location>
        <begin position="82"/>
        <end position="101"/>
    </location>
</feature>
<keyword evidence="3" id="KW-1185">Reference proteome</keyword>